<dbReference type="PANTHER" id="PTHR43394">
    <property type="entry name" value="ATP-DEPENDENT PERMEASE MDL1, MITOCHONDRIAL"/>
    <property type="match status" value="1"/>
</dbReference>
<dbReference type="Gene3D" id="1.20.1560.10">
    <property type="entry name" value="ABC transporter type 1, transmembrane domain"/>
    <property type="match status" value="1"/>
</dbReference>
<evidence type="ECO:0000259" key="10">
    <source>
        <dbReference type="PROSITE" id="PS50929"/>
    </source>
</evidence>
<dbReference type="PANTHER" id="PTHR43394:SF1">
    <property type="entry name" value="ATP-BINDING CASSETTE SUB-FAMILY B MEMBER 10, MITOCHONDRIAL"/>
    <property type="match status" value="1"/>
</dbReference>
<dbReference type="SMART" id="SM00382">
    <property type="entry name" value="AAA"/>
    <property type="match status" value="1"/>
</dbReference>
<evidence type="ECO:0000256" key="8">
    <source>
        <dbReference type="SAM" id="Phobius"/>
    </source>
</evidence>
<gene>
    <name evidence="11" type="ORF">EM6_1987</name>
</gene>
<dbReference type="InterPro" id="IPR011527">
    <property type="entry name" value="ABC1_TM_dom"/>
</dbReference>
<proteinExistence type="predicted"/>
<feature type="transmembrane region" description="Helical" evidence="8">
    <location>
        <begin position="26"/>
        <end position="49"/>
    </location>
</feature>
<dbReference type="Pfam" id="PF00664">
    <property type="entry name" value="ABC_membrane"/>
    <property type="match status" value="1"/>
</dbReference>
<dbReference type="InterPro" id="IPR036640">
    <property type="entry name" value="ABC1_TM_sf"/>
</dbReference>
<dbReference type="GO" id="GO:0005886">
    <property type="term" value="C:plasma membrane"/>
    <property type="evidence" value="ECO:0007669"/>
    <property type="project" value="UniProtKB-SubCell"/>
</dbReference>
<evidence type="ECO:0000259" key="9">
    <source>
        <dbReference type="PROSITE" id="PS50893"/>
    </source>
</evidence>
<evidence type="ECO:0000313" key="12">
    <source>
        <dbReference type="Proteomes" id="UP000278756"/>
    </source>
</evidence>
<dbReference type="InterPro" id="IPR039421">
    <property type="entry name" value="Type_1_exporter"/>
</dbReference>
<comment type="subcellular location">
    <subcellularLocation>
        <location evidence="1">Cell membrane</location>
        <topology evidence="1">Multi-pass membrane protein</topology>
    </subcellularLocation>
</comment>
<reference evidence="12" key="1">
    <citation type="journal article" date="2017" name="Biotechnol. Biofuels">
        <title>Evaluation of environmental bacterial communities as a factor affecting the growth of duckweed Lemna minor.</title>
        <authorList>
            <person name="Ishizawa H."/>
            <person name="Kuroda M."/>
            <person name="Morikawa M."/>
            <person name="Ike M."/>
        </authorList>
    </citation>
    <scope>NUCLEOTIDE SEQUENCE [LARGE SCALE GENOMIC DNA]</scope>
    <source>
        <strain evidence="12">M6</strain>
    </source>
</reference>
<dbReference type="EMBL" id="AP018827">
    <property type="protein sequence ID" value="BBF81389.1"/>
    <property type="molecule type" value="Genomic_DNA"/>
</dbReference>
<dbReference type="InterPro" id="IPR027417">
    <property type="entry name" value="P-loop_NTPase"/>
</dbReference>
<keyword evidence="6 8" id="KW-0472">Membrane</keyword>
<evidence type="ECO:0000256" key="4">
    <source>
        <dbReference type="ARBA" id="ARBA00022840"/>
    </source>
</evidence>
<dbReference type="Pfam" id="PF00005">
    <property type="entry name" value="ABC_tran"/>
    <property type="match status" value="1"/>
</dbReference>
<keyword evidence="4" id="KW-0067">ATP-binding</keyword>
<organism evidence="11 12">
    <name type="scientific">Asticcacaulis excentricus</name>
    <dbReference type="NCBI Taxonomy" id="78587"/>
    <lineage>
        <taxon>Bacteria</taxon>
        <taxon>Pseudomonadati</taxon>
        <taxon>Pseudomonadota</taxon>
        <taxon>Alphaproteobacteria</taxon>
        <taxon>Caulobacterales</taxon>
        <taxon>Caulobacteraceae</taxon>
        <taxon>Asticcacaulis</taxon>
    </lineage>
</organism>
<accession>A0A3G9GAA6</accession>
<dbReference type="SUPFAM" id="SSF52540">
    <property type="entry name" value="P-loop containing nucleoside triphosphate hydrolases"/>
    <property type="match status" value="1"/>
</dbReference>
<evidence type="ECO:0000256" key="2">
    <source>
        <dbReference type="ARBA" id="ARBA00022692"/>
    </source>
</evidence>
<feature type="transmembrane region" description="Helical" evidence="8">
    <location>
        <begin position="61"/>
        <end position="81"/>
    </location>
</feature>
<sequence length="590" mass="63763">MFDGKDEGAGHNYSLIRDALEVARPAFIAAGVFSLFITLLMLTGSLYMLEVYDRVIPSHSVPTLLAVTFIVLILYGFQSLLEGIRSRLFARIGRQFDDGLKEAVFLIHARSGLPAVARSGEIPAYRDLDQLRSFLASPAVSVLFDLPVAPIFLILMFLLHPLIGLLGVLGIILLAGITWLTERATKPLQKNAAERMQESSQQIEAARQAAETLFPLGMADPLKARWSQKHHAAGDAVILSADSATHYGGMSRFVRMSLQSLTLGLGAWLVIHGDASGGVMIASSILLGRALAPVELAIGHWRAFVNARQAYGRLSEKLSTIPLTPTTELPPPSRELRVENLYVAAPGADRRLILNGIKFELSAGDALGIIGPSGSGKSTLARALMGVWPIAQGTVRLDGAELKQWHEATVGRFFGYLPQEVDLFAGTFAENISRFQPDATSEKILKAAQMADIETFIKGFEQGFDTDLGPRGSRLSIGQRQRVGLARALYGDPFLILLDEPNSALDAEGEKALLTAVANARRRGAIVIMIAHRPKMLQVVNKVVVLANGQQKAFGPREEILRQVMPESAPARPQPAGAKPLSVVKGAQGE</sequence>
<feature type="transmembrane region" description="Helical" evidence="8">
    <location>
        <begin position="134"/>
        <end position="156"/>
    </location>
</feature>
<evidence type="ECO:0000256" key="1">
    <source>
        <dbReference type="ARBA" id="ARBA00004651"/>
    </source>
</evidence>
<dbReference type="GO" id="GO:0030253">
    <property type="term" value="P:protein secretion by the type I secretion system"/>
    <property type="evidence" value="ECO:0007669"/>
    <property type="project" value="InterPro"/>
</dbReference>
<dbReference type="SUPFAM" id="SSF90123">
    <property type="entry name" value="ABC transporter transmembrane region"/>
    <property type="match status" value="1"/>
</dbReference>
<keyword evidence="5 8" id="KW-1133">Transmembrane helix</keyword>
<dbReference type="InterPro" id="IPR003593">
    <property type="entry name" value="AAA+_ATPase"/>
</dbReference>
<dbReference type="Gene3D" id="3.40.50.300">
    <property type="entry name" value="P-loop containing nucleotide triphosphate hydrolases"/>
    <property type="match status" value="1"/>
</dbReference>
<dbReference type="Proteomes" id="UP000278756">
    <property type="component" value="Chromosome 1"/>
</dbReference>
<feature type="transmembrane region" description="Helical" evidence="8">
    <location>
        <begin position="162"/>
        <end position="180"/>
    </location>
</feature>
<evidence type="ECO:0000256" key="6">
    <source>
        <dbReference type="ARBA" id="ARBA00023136"/>
    </source>
</evidence>
<dbReference type="AlphaFoldDB" id="A0A3G9GAA6"/>
<dbReference type="GO" id="GO:0005524">
    <property type="term" value="F:ATP binding"/>
    <property type="evidence" value="ECO:0007669"/>
    <property type="project" value="UniProtKB-KW"/>
</dbReference>
<evidence type="ECO:0000313" key="11">
    <source>
        <dbReference type="EMBL" id="BBF81389.1"/>
    </source>
</evidence>
<dbReference type="GO" id="GO:0015421">
    <property type="term" value="F:ABC-type oligopeptide transporter activity"/>
    <property type="evidence" value="ECO:0007669"/>
    <property type="project" value="TreeGrafter"/>
</dbReference>
<dbReference type="GO" id="GO:0016887">
    <property type="term" value="F:ATP hydrolysis activity"/>
    <property type="evidence" value="ECO:0007669"/>
    <property type="project" value="InterPro"/>
</dbReference>
<evidence type="ECO:0000256" key="5">
    <source>
        <dbReference type="ARBA" id="ARBA00022989"/>
    </source>
</evidence>
<keyword evidence="2 8" id="KW-0812">Transmembrane</keyword>
<feature type="domain" description="ABC transmembrane type-1" evidence="10">
    <location>
        <begin position="28"/>
        <end position="306"/>
    </location>
</feature>
<name>A0A3G9GAA6_9CAUL</name>
<feature type="region of interest" description="Disordered" evidence="7">
    <location>
        <begin position="565"/>
        <end position="590"/>
    </location>
</feature>
<protein>
    <submittedName>
        <fullName evidence="11">Type I secretion system ATPase</fullName>
    </submittedName>
</protein>
<evidence type="ECO:0000256" key="7">
    <source>
        <dbReference type="SAM" id="MobiDB-lite"/>
    </source>
</evidence>
<dbReference type="GO" id="GO:0030256">
    <property type="term" value="C:type I protein secretion system complex"/>
    <property type="evidence" value="ECO:0007669"/>
    <property type="project" value="InterPro"/>
</dbReference>
<reference evidence="12" key="2">
    <citation type="journal article" date="2017" name="Plant Physiol. Biochem.">
        <title>Differential oxidative and antioxidative response of duckweed Lemna minor toward plant growth promoting/inhibiting bacteria.</title>
        <authorList>
            <person name="Ishizawa H."/>
            <person name="Kuroda M."/>
            <person name="Morikawa M."/>
            <person name="Ike M."/>
        </authorList>
    </citation>
    <scope>NUCLEOTIDE SEQUENCE [LARGE SCALE GENOMIC DNA]</scope>
    <source>
        <strain evidence="12">M6</strain>
    </source>
</reference>
<dbReference type="InterPro" id="IPR010128">
    <property type="entry name" value="ATPase_T1SS_PrtD-like"/>
</dbReference>
<dbReference type="InterPro" id="IPR003439">
    <property type="entry name" value="ABC_transporter-like_ATP-bd"/>
</dbReference>
<dbReference type="PROSITE" id="PS50929">
    <property type="entry name" value="ABC_TM1F"/>
    <property type="match status" value="1"/>
</dbReference>
<keyword evidence="3" id="KW-0547">Nucleotide-binding</keyword>
<evidence type="ECO:0000256" key="3">
    <source>
        <dbReference type="ARBA" id="ARBA00022741"/>
    </source>
</evidence>
<feature type="domain" description="ABC transporter" evidence="9">
    <location>
        <begin position="336"/>
        <end position="573"/>
    </location>
</feature>
<dbReference type="NCBIfam" id="TIGR01842">
    <property type="entry name" value="type_I_sec_PrtD"/>
    <property type="match status" value="1"/>
</dbReference>
<feature type="transmembrane region" description="Helical" evidence="8">
    <location>
        <begin position="253"/>
        <end position="271"/>
    </location>
</feature>
<dbReference type="PROSITE" id="PS50893">
    <property type="entry name" value="ABC_TRANSPORTER_2"/>
    <property type="match status" value="1"/>
</dbReference>